<dbReference type="SUPFAM" id="SSF51556">
    <property type="entry name" value="Metallo-dependent hydrolases"/>
    <property type="match status" value="1"/>
</dbReference>
<feature type="binding site" evidence="5">
    <location>
        <position position="305"/>
    </location>
    <ligand>
        <name>substrate</name>
    </ligand>
</feature>
<dbReference type="NCBIfam" id="NF006549">
    <property type="entry name" value="PRK09045.1"/>
    <property type="match status" value="1"/>
</dbReference>
<dbReference type="PANTHER" id="PTHR43794:SF11">
    <property type="entry name" value="AMIDOHYDROLASE-RELATED DOMAIN-CONTAINING PROTEIN"/>
    <property type="match status" value="1"/>
</dbReference>
<evidence type="ECO:0000313" key="8">
    <source>
        <dbReference type="Proteomes" id="UP000637632"/>
    </source>
</evidence>
<evidence type="ECO:0000256" key="1">
    <source>
        <dbReference type="ARBA" id="ARBA00006745"/>
    </source>
</evidence>
<comment type="catalytic activity">
    <reaction evidence="5">
        <text>S-adenosyl-L-homocysteine + H2O + H(+) = S-inosyl-L-homocysteine + NH4(+)</text>
        <dbReference type="Rhea" id="RHEA:20716"/>
        <dbReference type="ChEBI" id="CHEBI:15377"/>
        <dbReference type="ChEBI" id="CHEBI:15378"/>
        <dbReference type="ChEBI" id="CHEBI:28938"/>
        <dbReference type="ChEBI" id="CHEBI:57856"/>
        <dbReference type="ChEBI" id="CHEBI:57985"/>
        <dbReference type="EC" id="3.5.4.28"/>
    </reaction>
</comment>
<dbReference type="EMBL" id="JACOFT010000004">
    <property type="protein sequence ID" value="MBC3812342.1"/>
    <property type="molecule type" value="Genomic_DNA"/>
</dbReference>
<gene>
    <name evidence="5" type="primary">mtaD</name>
    <name evidence="7" type="ORF">H8K26_12900</name>
</gene>
<dbReference type="HAMAP" id="MF_01281">
    <property type="entry name" value="MTA_SAH_deamin"/>
    <property type="match status" value="1"/>
</dbReference>
<comment type="cofactor">
    <cofactor evidence="5">
        <name>Zn(2+)</name>
        <dbReference type="ChEBI" id="CHEBI:29105"/>
    </cofactor>
    <text evidence="5">Binds 1 zinc ion per subunit.</text>
</comment>
<proteinExistence type="inferred from homology"/>
<dbReference type="RefSeq" id="WP_190480030.1">
    <property type="nucleotide sequence ID" value="NZ_JACOFT010000004.1"/>
</dbReference>
<evidence type="ECO:0000313" key="7">
    <source>
        <dbReference type="EMBL" id="MBC3812342.1"/>
    </source>
</evidence>
<comment type="caution">
    <text evidence="5">Lacks conserved residue(s) required for the propagation of feature annotation.</text>
</comment>
<dbReference type="EC" id="3.5.4.28" evidence="5"/>
<dbReference type="SUPFAM" id="SSF51338">
    <property type="entry name" value="Composite domain of metallo-dependent hydrolases"/>
    <property type="match status" value="2"/>
</dbReference>
<feature type="binding site" evidence="5">
    <location>
        <position position="70"/>
    </location>
    <ligand>
        <name>Zn(2+)</name>
        <dbReference type="ChEBI" id="CHEBI:29105"/>
    </ligand>
</feature>
<comment type="function">
    <text evidence="5">Catalyzes the deamination of 5-methylthioadenosine and S-adenosyl-L-homocysteine into 5-methylthioinosine and S-inosyl-L-homocysteine, respectively. Is also able to deaminate adenosine.</text>
</comment>
<dbReference type="InterPro" id="IPR032466">
    <property type="entry name" value="Metal_Hydrolase"/>
</dbReference>
<keyword evidence="2 5" id="KW-0479">Metal-binding</keyword>
<dbReference type="Pfam" id="PF01979">
    <property type="entry name" value="Amidohydro_1"/>
    <property type="match status" value="1"/>
</dbReference>
<evidence type="ECO:0000256" key="2">
    <source>
        <dbReference type="ARBA" id="ARBA00022723"/>
    </source>
</evidence>
<feature type="binding site" evidence="5">
    <location>
        <position position="220"/>
    </location>
    <ligand>
        <name>substrate</name>
    </ligand>
</feature>
<feature type="domain" description="Amidohydrolase-related" evidence="6">
    <location>
        <begin position="60"/>
        <end position="407"/>
    </location>
</feature>
<comment type="caution">
    <text evidence="7">The sequence shown here is derived from an EMBL/GenBank/DDBJ whole genome shotgun (WGS) entry which is preliminary data.</text>
</comment>
<comment type="similarity">
    <text evidence="5">Belongs to the metallo-dependent hydrolases superfamily. MTA/SAH deaminase family.</text>
</comment>
<dbReference type="InterPro" id="IPR011059">
    <property type="entry name" value="Metal-dep_hydrolase_composite"/>
</dbReference>
<dbReference type="InterPro" id="IPR050287">
    <property type="entry name" value="MTA/SAH_deaminase"/>
</dbReference>
<keyword evidence="8" id="KW-1185">Reference proteome</keyword>
<dbReference type="Gene3D" id="3.20.20.140">
    <property type="entry name" value="Metal-dependent hydrolases"/>
    <property type="match status" value="1"/>
</dbReference>
<evidence type="ECO:0000256" key="3">
    <source>
        <dbReference type="ARBA" id="ARBA00022801"/>
    </source>
</evidence>
<dbReference type="Gene3D" id="2.30.40.10">
    <property type="entry name" value="Urease, subunit C, domain 1"/>
    <property type="match status" value="1"/>
</dbReference>
<feature type="binding site" evidence="5">
    <location>
        <position position="68"/>
    </location>
    <ligand>
        <name>Zn(2+)</name>
        <dbReference type="ChEBI" id="CHEBI:29105"/>
    </ligand>
</feature>
<feature type="binding site" evidence="5">
    <location>
        <position position="190"/>
    </location>
    <ligand>
        <name>substrate</name>
    </ligand>
</feature>
<feature type="binding site" evidence="5">
    <location>
        <position position="305"/>
    </location>
    <ligand>
        <name>Zn(2+)</name>
        <dbReference type="ChEBI" id="CHEBI:29105"/>
    </ligand>
</feature>
<comment type="similarity">
    <text evidence="1">Belongs to the metallo-dependent hydrolases superfamily. ATZ/TRZ family.</text>
</comment>
<organism evidence="7 8">
    <name type="scientific">Undibacterium aquatile</name>
    <dbReference type="NCBI Taxonomy" id="1537398"/>
    <lineage>
        <taxon>Bacteria</taxon>
        <taxon>Pseudomonadati</taxon>
        <taxon>Pseudomonadota</taxon>
        <taxon>Betaproteobacteria</taxon>
        <taxon>Burkholderiales</taxon>
        <taxon>Oxalobacteraceae</taxon>
        <taxon>Undibacterium</taxon>
    </lineage>
</organism>
<dbReference type="InterPro" id="IPR023512">
    <property type="entry name" value="Deaminase_MtaD/DadD"/>
</dbReference>
<keyword evidence="3 5" id="KW-0378">Hydrolase</keyword>
<feature type="binding site" evidence="5">
    <location>
        <position position="97"/>
    </location>
    <ligand>
        <name>substrate</name>
    </ligand>
</feature>
<feature type="binding site" evidence="5">
    <location>
        <position position="217"/>
    </location>
    <ligand>
        <name>Zn(2+)</name>
        <dbReference type="ChEBI" id="CHEBI:29105"/>
    </ligand>
</feature>
<evidence type="ECO:0000256" key="4">
    <source>
        <dbReference type="ARBA" id="ARBA00022833"/>
    </source>
</evidence>
<protein>
    <recommendedName>
        <fullName evidence="5">5-methylthioadenosine/S-adenosylhomocysteine deaminase</fullName>
        <shortName evidence="5">MTA/SAH deaminase</shortName>
        <ecNumber evidence="5">3.5.4.28</ecNumber>
        <ecNumber evidence="5">3.5.4.31</ecNumber>
    </recommendedName>
</protein>
<dbReference type="EC" id="3.5.4.31" evidence="5"/>
<dbReference type="GO" id="GO:0016787">
    <property type="term" value="F:hydrolase activity"/>
    <property type="evidence" value="ECO:0007669"/>
    <property type="project" value="UniProtKB-KW"/>
</dbReference>
<dbReference type="InterPro" id="IPR006680">
    <property type="entry name" value="Amidohydro-rel"/>
</dbReference>
<sequence length="437" mass="47485">MKSITCLHPKYLIPVEPKATVLLAHSLVIQNGKIIAVLPESDVRLRYQDATHIELKEHALTPGFINLHAHSAMSLLRGLADDLALMDWLNHHIWPAEKKHVSDEFVLDGTLYAMAEMIRGGTTTVNDMYFHHQAVAKAGLQAGMRTIVGCSILEFPTGFAQNAGEYLDKAIEASTAFANQEGVGFRLAPHAPYTVADDTFRKIIELSEKHGMGIHCHIHETAEEVSDGLKQHGMKPLQRLHQLGLLSNRLIAAHMVHADDDDISLLSRTGVHIAHNPASNLKLASGFARIHAMQAAGINVGIGTDGAASNNKLDLLGDLRLAALLAKAQSNDPTALDAHSALEMATLSGARALGLEDQIGSLIAGKQADIIAIDLSTIETQPVFDPVSQIIYAAGREQVSHVWVNGQCLMENRQLTTLVEPNLLAKAKWWQSRIVND</sequence>
<name>A0ABR6XHG0_9BURK</name>
<dbReference type="Proteomes" id="UP000637632">
    <property type="component" value="Unassembled WGS sequence"/>
</dbReference>
<keyword evidence="4 5" id="KW-0862">Zinc</keyword>
<evidence type="ECO:0000259" key="6">
    <source>
        <dbReference type="Pfam" id="PF01979"/>
    </source>
</evidence>
<comment type="catalytic activity">
    <reaction evidence="5">
        <text>S-methyl-5'-thioadenosine + H2O + H(+) = S-methyl-5'-thioinosine + NH4(+)</text>
        <dbReference type="Rhea" id="RHEA:25025"/>
        <dbReference type="ChEBI" id="CHEBI:15377"/>
        <dbReference type="ChEBI" id="CHEBI:15378"/>
        <dbReference type="ChEBI" id="CHEBI:17509"/>
        <dbReference type="ChEBI" id="CHEBI:28938"/>
        <dbReference type="ChEBI" id="CHEBI:48595"/>
        <dbReference type="EC" id="3.5.4.31"/>
    </reaction>
</comment>
<dbReference type="PANTHER" id="PTHR43794">
    <property type="entry name" value="AMINOHYDROLASE SSNA-RELATED"/>
    <property type="match status" value="1"/>
</dbReference>
<accession>A0ABR6XHG0</accession>
<reference evidence="7 8" key="1">
    <citation type="submission" date="2020-08" db="EMBL/GenBank/DDBJ databases">
        <title>Novel species isolated from subtropical streams in China.</title>
        <authorList>
            <person name="Lu H."/>
        </authorList>
    </citation>
    <scope>NUCLEOTIDE SEQUENCE [LARGE SCALE GENOMIC DNA]</scope>
    <source>
        <strain evidence="7 8">CCTCC AB 2015119</strain>
    </source>
</reference>
<evidence type="ECO:0000256" key="5">
    <source>
        <dbReference type="HAMAP-Rule" id="MF_01281"/>
    </source>
</evidence>
<dbReference type="CDD" id="cd01298">
    <property type="entry name" value="ATZ_TRZ_like"/>
    <property type="match status" value="1"/>
</dbReference>